<dbReference type="SUPFAM" id="SSF52129">
    <property type="entry name" value="Caspase-like"/>
    <property type="match status" value="1"/>
</dbReference>
<dbReference type="InterPro" id="IPR029030">
    <property type="entry name" value="Caspase-like_dom_sf"/>
</dbReference>
<keyword evidence="3" id="KW-1185">Reference proteome</keyword>
<dbReference type="KEGG" id="hhg:XM38_034900"/>
<dbReference type="OrthoDB" id="505527at2"/>
<dbReference type="PIRSF" id="PIRSF007398">
    <property type="entry name" value="Sll0148_caspase"/>
    <property type="match status" value="1"/>
</dbReference>
<dbReference type="AlphaFoldDB" id="A0A1Z3HQJ6"/>
<dbReference type="Proteomes" id="UP000191901">
    <property type="component" value="Chromosome"/>
</dbReference>
<dbReference type="PROSITE" id="PS51318">
    <property type="entry name" value="TAT"/>
    <property type="match status" value="1"/>
</dbReference>
<dbReference type="PANTHER" id="PTHR48104">
    <property type="entry name" value="METACASPASE-4"/>
    <property type="match status" value="1"/>
</dbReference>
<dbReference type="Pfam" id="PF00656">
    <property type="entry name" value="Peptidase_C14"/>
    <property type="match status" value="1"/>
</dbReference>
<name>A0A1Z3HQJ6_9CYAN</name>
<proteinExistence type="predicted"/>
<accession>A0A1Z3HQJ6</accession>
<dbReference type="EMBL" id="CP021983">
    <property type="protein sequence ID" value="ASC72532.1"/>
    <property type="molecule type" value="Genomic_DNA"/>
</dbReference>
<evidence type="ECO:0000259" key="1">
    <source>
        <dbReference type="Pfam" id="PF00656"/>
    </source>
</evidence>
<protein>
    <recommendedName>
        <fullName evidence="1">Peptidase C14 caspase domain-containing protein</fullName>
    </recommendedName>
</protein>
<dbReference type="GO" id="GO:0006508">
    <property type="term" value="P:proteolysis"/>
    <property type="evidence" value="ECO:0007669"/>
    <property type="project" value="InterPro"/>
</dbReference>
<dbReference type="InterPro" id="IPR006311">
    <property type="entry name" value="TAT_signal"/>
</dbReference>
<sequence>MGLNRRAFLQQVGLALLALGVSESTLMGWAGRYQQALAQPARRKLALLVGINEYPATVLEVSGTQPLGLRGTLMDVEMQRELLIHRFGFSASDIVLLTNAQATRTGIIDAFQHHLIDQAQPGDAVLFHFSGYGSQIRLADQPDVCRRSLVPVDGQLPTEKQPQIADLMEDSLHQLLRALNTSRVTTVLDVGYRELGQVRWGNLRSRSRPNAPTGQLDDATRQLWERLGQGADPSNSLGVILQASGENQIALEGEWPDFSAGIFTYALTQQLWESLPSIDLRVVMSRTGTTVQRWTGPDQQPQLQSQASSSMAMTPYGVPLKLTRPADGIVTDTMPADHRVKLWLGGLPPAVLAYLGDRSVFSWGDTDQAEATLATTLQIQSRQGLVAVGQPRTAEMSLPQVGERVYERVRVLPRQLDLVVALDKSLERIERVDATSALSGIPFVSSTVAGEQPADCLFGRLPAKARQLLASALPNFHETSDAMLSMAQGDSEADPAGGYGLFSPNRTLMPETLADHEEAVKTAVSRMTPYLQTLLAAKLLRLTDNQTASRVAVRASLEMVAPRERLLMQQQTVRSHPALPESRLARLMRDNGSAVALSADSRVRYRIDNFGQQPLYLTLMTIDSSGRAAVFSPGIFQARRGEEGLIIDTDTAAIPAGGNLVLPDANGNWGLPKSTAWVDTYLLLSVQPFRRTWERLWTLFEGSGDRRQLRSLEDPLTIARDILADLNAASQSQEEETSSSTPYRLNMDTWATLAFRYQVV</sequence>
<dbReference type="PANTHER" id="PTHR48104:SF30">
    <property type="entry name" value="METACASPASE-1"/>
    <property type="match status" value="1"/>
</dbReference>
<gene>
    <name evidence="2" type="ORF">XM38_034900</name>
</gene>
<dbReference type="RefSeq" id="WP_088430464.1">
    <property type="nucleotide sequence ID" value="NZ_CP021983.2"/>
</dbReference>
<evidence type="ECO:0000313" key="3">
    <source>
        <dbReference type="Proteomes" id="UP000191901"/>
    </source>
</evidence>
<dbReference type="InterPro" id="IPR011600">
    <property type="entry name" value="Pept_C14_caspase"/>
</dbReference>
<reference evidence="2 3" key="1">
    <citation type="journal article" date="2016" name="Biochim. Biophys. Acta">
        <title>Characterization of red-shifted phycobilisomes isolated from the chlorophyll f-containing cyanobacterium Halomicronema hongdechloris.</title>
        <authorList>
            <person name="Li Y."/>
            <person name="Lin Y."/>
            <person name="Garvey C.J."/>
            <person name="Birch D."/>
            <person name="Corkery R.W."/>
            <person name="Loughlin P.C."/>
            <person name="Scheer H."/>
            <person name="Willows R.D."/>
            <person name="Chen M."/>
        </authorList>
    </citation>
    <scope>NUCLEOTIDE SEQUENCE [LARGE SCALE GENOMIC DNA]</scope>
    <source>
        <strain evidence="2 3">C2206</strain>
    </source>
</reference>
<evidence type="ECO:0000313" key="2">
    <source>
        <dbReference type="EMBL" id="ASC72532.1"/>
    </source>
</evidence>
<dbReference type="GO" id="GO:0004197">
    <property type="term" value="F:cysteine-type endopeptidase activity"/>
    <property type="evidence" value="ECO:0007669"/>
    <property type="project" value="InterPro"/>
</dbReference>
<dbReference type="Gene3D" id="3.40.50.1460">
    <property type="match status" value="1"/>
</dbReference>
<dbReference type="InterPro" id="IPR011189">
    <property type="entry name" value="UCP_caspase_lke"/>
</dbReference>
<feature type="domain" description="Peptidase C14 caspase" evidence="1">
    <location>
        <begin position="43"/>
        <end position="306"/>
    </location>
</feature>
<dbReference type="InterPro" id="IPR050452">
    <property type="entry name" value="Metacaspase"/>
</dbReference>
<organism evidence="2 3">
    <name type="scientific">Halomicronema hongdechloris C2206</name>
    <dbReference type="NCBI Taxonomy" id="1641165"/>
    <lineage>
        <taxon>Bacteria</taxon>
        <taxon>Bacillati</taxon>
        <taxon>Cyanobacteriota</taxon>
        <taxon>Cyanophyceae</taxon>
        <taxon>Nodosilineales</taxon>
        <taxon>Nodosilineaceae</taxon>
        <taxon>Halomicronema</taxon>
    </lineage>
</organism>
<dbReference type="GO" id="GO:0005737">
    <property type="term" value="C:cytoplasm"/>
    <property type="evidence" value="ECO:0007669"/>
    <property type="project" value="TreeGrafter"/>
</dbReference>